<keyword evidence="4" id="KW-1185">Reference proteome</keyword>
<reference evidence="3 4" key="1">
    <citation type="submission" date="2019-03" db="EMBL/GenBank/DDBJ databases">
        <title>Draft genome of Gammaproteobacteria bacterium LSUCC0057, a member of the SAR92 clade.</title>
        <authorList>
            <person name="Lanclos V.C."/>
            <person name="Doiron C."/>
            <person name="Henson M.W."/>
            <person name="Thrash J.C."/>
        </authorList>
    </citation>
    <scope>NUCLEOTIDE SEQUENCE [LARGE SCALE GENOMIC DNA]</scope>
    <source>
        <strain evidence="3 4">LSUCC0057</strain>
    </source>
</reference>
<organism evidence="3 4">
    <name type="scientific">Gammaproteobacteria bacterium LSUCC0057</name>
    <dbReference type="NCBI Taxonomy" id="2559237"/>
    <lineage>
        <taxon>Bacteria</taxon>
        <taxon>Pseudomonadati</taxon>
        <taxon>Pseudomonadota</taxon>
        <taxon>Gammaproteobacteria</taxon>
        <taxon>Cellvibrionales</taxon>
        <taxon>Porticoccaceae</taxon>
        <taxon>SAR92 clade</taxon>
    </lineage>
</organism>
<comment type="caution">
    <text evidence="3">The sequence shown here is derived from an EMBL/GenBank/DDBJ whole genome shotgun (WGS) entry which is preliminary data.</text>
</comment>
<dbReference type="PANTHER" id="PTHR43639">
    <property type="entry name" value="OXIDOREDUCTASE, SHORT-CHAIN DEHYDROGENASE/REDUCTASE FAMILY (AFU_ORTHOLOGUE AFUA_5G02870)"/>
    <property type="match status" value="1"/>
</dbReference>
<dbReference type="OrthoDB" id="9806974at2"/>
<dbReference type="GO" id="GO:0016491">
    <property type="term" value="F:oxidoreductase activity"/>
    <property type="evidence" value="ECO:0007669"/>
    <property type="project" value="UniProtKB-KW"/>
</dbReference>
<dbReference type="SUPFAM" id="SSF51735">
    <property type="entry name" value="NAD(P)-binding Rossmann-fold domains"/>
    <property type="match status" value="1"/>
</dbReference>
<dbReference type="NCBIfam" id="NF005893">
    <property type="entry name" value="PRK07856.1"/>
    <property type="match status" value="1"/>
</dbReference>
<comment type="similarity">
    <text evidence="1">Belongs to the short-chain dehydrogenases/reductases (SDR) family.</text>
</comment>
<dbReference type="EMBL" id="SPIA01000001">
    <property type="protein sequence ID" value="TFH68809.1"/>
    <property type="molecule type" value="Genomic_DNA"/>
</dbReference>
<dbReference type="PRINTS" id="PR00080">
    <property type="entry name" value="SDRFAMILY"/>
</dbReference>
<gene>
    <name evidence="3" type="ORF">E3W66_02330</name>
</gene>
<proteinExistence type="inferred from homology"/>
<accession>A0A4Y8UME8</accession>
<protein>
    <submittedName>
        <fullName evidence="3">SDR family oxidoreductase</fullName>
    </submittedName>
</protein>
<dbReference type="NCBIfam" id="NF005559">
    <property type="entry name" value="PRK07231.1"/>
    <property type="match status" value="1"/>
</dbReference>
<name>A0A4Y8UME8_9GAMM</name>
<dbReference type="CDD" id="cd05233">
    <property type="entry name" value="SDR_c"/>
    <property type="match status" value="1"/>
</dbReference>
<evidence type="ECO:0000256" key="2">
    <source>
        <dbReference type="ARBA" id="ARBA00023002"/>
    </source>
</evidence>
<sequence length="258" mass="26219">MSNQAEQNFAGKVVIVTGGGGFIGRAITSAYLAAGAQVVICGRRPPAQPIAVNGRQAYFVAADIRDPAQSQQVVDATVAEFGRLDVLVNNAGGTPGVEAATAPAALTEKIIALNLTAPLVLAQQAYCAMQRCDGIGNIVNIASVAGARPAPGTMAYGAAKAGLLSATKSLAMEWGPTVRVNAIIVGLVNNPAAAEHYGGAEGYRNIAAMLPLGRMAEPEDIAAATLYLSCEQSAYVSGATLEVDGGGEVPVFLHLAKS</sequence>
<evidence type="ECO:0000313" key="4">
    <source>
        <dbReference type="Proteomes" id="UP000298133"/>
    </source>
</evidence>
<dbReference type="AlphaFoldDB" id="A0A4Y8UME8"/>
<dbReference type="Pfam" id="PF13561">
    <property type="entry name" value="adh_short_C2"/>
    <property type="match status" value="1"/>
</dbReference>
<dbReference type="Proteomes" id="UP000298133">
    <property type="component" value="Unassembled WGS sequence"/>
</dbReference>
<dbReference type="FunFam" id="3.40.50.720:FF:000084">
    <property type="entry name" value="Short-chain dehydrogenase reductase"/>
    <property type="match status" value="1"/>
</dbReference>
<dbReference type="InterPro" id="IPR036291">
    <property type="entry name" value="NAD(P)-bd_dom_sf"/>
</dbReference>
<dbReference type="PRINTS" id="PR00081">
    <property type="entry name" value="GDHRDH"/>
</dbReference>
<dbReference type="PANTHER" id="PTHR43639:SF1">
    <property type="entry name" value="SHORT-CHAIN DEHYDROGENASE_REDUCTASE FAMILY PROTEIN"/>
    <property type="match status" value="1"/>
</dbReference>
<evidence type="ECO:0000256" key="1">
    <source>
        <dbReference type="ARBA" id="ARBA00006484"/>
    </source>
</evidence>
<evidence type="ECO:0000313" key="3">
    <source>
        <dbReference type="EMBL" id="TFH68809.1"/>
    </source>
</evidence>
<dbReference type="Gene3D" id="3.40.50.720">
    <property type="entry name" value="NAD(P)-binding Rossmann-like Domain"/>
    <property type="match status" value="1"/>
</dbReference>
<dbReference type="InterPro" id="IPR002347">
    <property type="entry name" value="SDR_fam"/>
</dbReference>
<keyword evidence="2" id="KW-0560">Oxidoreductase</keyword>